<proteinExistence type="inferred from homology"/>
<comment type="similarity">
    <text evidence="1">Belongs to the Gfa family.</text>
</comment>
<protein>
    <submittedName>
        <fullName evidence="6">Aldehyde-activating protein</fullName>
    </submittedName>
</protein>
<keyword evidence="3" id="KW-0862">Zinc</keyword>
<keyword evidence="2" id="KW-0479">Metal-binding</keyword>
<dbReference type="PANTHER" id="PTHR33337">
    <property type="entry name" value="GFA DOMAIN-CONTAINING PROTEIN"/>
    <property type="match status" value="1"/>
</dbReference>
<dbReference type="SUPFAM" id="SSF51316">
    <property type="entry name" value="Mss4-like"/>
    <property type="match status" value="1"/>
</dbReference>
<dbReference type="Proteomes" id="UP000253501">
    <property type="component" value="Unassembled WGS sequence"/>
</dbReference>
<dbReference type="EMBL" id="QDHA01000099">
    <property type="protein sequence ID" value="RCJ04437.1"/>
    <property type="molecule type" value="Genomic_DNA"/>
</dbReference>
<dbReference type="Pfam" id="PF04828">
    <property type="entry name" value="GFA"/>
    <property type="match status" value="1"/>
</dbReference>
<keyword evidence="4" id="KW-0456">Lyase</keyword>
<dbReference type="AlphaFoldDB" id="A0A367PB35"/>
<evidence type="ECO:0000256" key="2">
    <source>
        <dbReference type="ARBA" id="ARBA00022723"/>
    </source>
</evidence>
<accession>A0A367PB35</accession>
<dbReference type="GO" id="GO:0016846">
    <property type="term" value="F:carbon-sulfur lyase activity"/>
    <property type="evidence" value="ECO:0007669"/>
    <property type="project" value="InterPro"/>
</dbReference>
<evidence type="ECO:0000256" key="1">
    <source>
        <dbReference type="ARBA" id="ARBA00005495"/>
    </source>
</evidence>
<evidence type="ECO:0000256" key="4">
    <source>
        <dbReference type="ARBA" id="ARBA00023239"/>
    </source>
</evidence>
<dbReference type="PANTHER" id="PTHR33337:SF40">
    <property type="entry name" value="CENP-V_GFA DOMAIN-CONTAINING PROTEIN-RELATED"/>
    <property type="match status" value="1"/>
</dbReference>
<organism evidence="6 7">
    <name type="scientific">Cupriavidus necator</name>
    <name type="common">Alcaligenes eutrophus</name>
    <name type="synonym">Ralstonia eutropha</name>
    <dbReference type="NCBI Taxonomy" id="106590"/>
    <lineage>
        <taxon>Bacteria</taxon>
        <taxon>Pseudomonadati</taxon>
        <taxon>Pseudomonadota</taxon>
        <taxon>Betaproteobacteria</taxon>
        <taxon>Burkholderiales</taxon>
        <taxon>Burkholderiaceae</taxon>
        <taxon>Cupriavidus</taxon>
    </lineage>
</organism>
<dbReference type="RefSeq" id="WP_114135414.1">
    <property type="nucleotide sequence ID" value="NZ_CP068435.1"/>
</dbReference>
<evidence type="ECO:0000259" key="5">
    <source>
        <dbReference type="PROSITE" id="PS51891"/>
    </source>
</evidence>
<dbReference type="PROSITE" id="PS51891">
    <property type="entry name" value="CENP_V_GFA"/>
    <property type="match status" value="1"/>
</dbReference>
<dbReference type="GO" id="GO:0046872">
    <property type="term" value="F:metal ion binding"/>
    <property type="evidence" value="ECO:0007669"/>
    <property type="project" value="UniProtKB-KW"/>
</dbReference>
<evidence type="ECO:0000313" key="6">
    <source>
        <dbReference type="EMBL" id="RCJ04437.1"/>
    </source>
</evidence>
<feature type="domain" description="CENP-V/GFA" evidence="5">
    <location>
        <begin position="5"/>
        <end position="123"/>
    </location>
</feature>
<reference evidence="6 7" key="1">
    <citation type="submission" date="2018-04" db="EMBL/GenBank/DDBJ databases">
        <title>Cupriavidus necator CR12 genome sequencing and assembly.</title>
        <authorList>
            <person name="Ben Fekih I."/>
            <person name="Mazhar H.S."/>
            <person name="Bello S.K."/>
            <person name="Rensing C."/>
        </authorList>
    </citation>
    <scope>NUCLEOTIDE SEQUENCE [LARGE SCALE GENOMIC DNA]</scope>
    <source>
        <strain evidence="6 7">CR12</strain>
    </source>
</reference>
<gene>
    <name evidence="6" type="ORF">DDK22_31920</name>
</gene>
<evidence type="ECO:0000313" key="7">
    <source>
        <dbReference type="Proteomes" id="UP000253501"/>
    </source>
</evidence>
<dbReference type="Gene3D" id="3.90.1590.10">
    <property type="entry name" value="glutathione-dependent formaldehyde- activating enzyme (gfa)"/>
    <property type="match status" value="1"/>
</dbReference>
<dbReference type="InterPro" id="IPR011057">
    <property type="entry name" value="Mss4-like_sf"/>
</dbReference>
<evidence type="ECO:0000256" key="3">
    <source>
        <dbReference type="ARBA" id="ARBA00022833"/>
    </source>
</evidence>
<dbReference type="InterPro" id="IPR006913">
    <property type="entry name" value="CENP-V/GFA"/>
</dbReference>
<name>A0A367PB35_CUPNE</name>
<comment type="caution">
    <text evidence="6">The sequence shown here is derived from an EMBL/GenBank/DDBJ whole genome shotgun (WGS) entry which is preliminary data.</text>
</comment>
<sequence length="138" mass="14914">MTQPYTGGCACGAIRYATRHAPVFQNHCQCRDCQRRSGTGHGSYLTFPARAEMTITGEATHWEVAGDSGNVKVHAFCPACGTPVFLRFAAMPELIAVHAGSLDDPDRFVPQVLTYSARAPAWDAIDPSLQAFERMPAG</sequence>